<dbReference type="Gene3D" id="3.30.460.40">
    <property type="match status" value="1"/>
</dbReference>
<dbReference type="Proteomes" id="UP001303115">
    <property type="component" value="Unassembled WGS sequence"/>
</dbReference>
<comment type="caution">
    <text evidence="2">The sequence shown here is derived from an EMBL/GenBank/DDBJ whole genome shotgun (WGS) entry which is preliminary data.</text>
</comment>
<dbReference type="EMBL" id="MU854535">
    <property type="protein sequence ID" value="KAK4033360.1"/>
    <property type="molecule type" value="Genomic_DNA"/>
</dbReference>
<organism evidence="2 3">
    <name type="scientific">Parachaetomium inaequale</name>
    <dbReference type="NCBI Taxonomy" id="2588326"/>
    <lineage>
        <taxon>Eukaryota</taxon>
        <taxon>Fungi</taxon>
        <taxon>Dikarya</taxon>
        <taxon>Ascomycota</taxon>
        <taxon>Pezizomycotina</taxon>
        <taxon>Sordariomycetes</taxon>
        <taxon>Sordariomycetidae</taxon>
        <taxon>Sordariales</taxon>
        <taxon>Chaetomiaceae</taxon>
        <taxon>Parachaetomium</taxon>
    </lineage>
</organism>
<protein>
    <submittedName>
        <fullName evidence="2">Uncharacterized protein</fullName>
    </submittedName>
</protein>
<proteinExistence type="predicted"/>
<evidence type="ECO:0000313" key="3">
    <source>
        <dbReference type="Proteomes" id="UP001303115"/>
    </source>
</evidence>
<keyword evidence="3" id="KW-1185">Reference proteome</keyword>
<feature type="compositionally biased region" description="Low complexity" evidence="1">
    <location>
        <begin position="38"/>
        <end position="73"/>
    </location>
</feature>
<name>A0AAN6SN83_9PEZI</name>
<evidence type="ECO:0000256" key="1">
    <source>
        <dbReference type="SAM" id="MobiDB-lite"/>
    </source>
</evidence>
<sequence length="296" mass="31636">MNNRTPSKNATPNVGANRTTVPQNARANVARGPPPRAPAARPNGAGPGQTSAAPAAAQARAAPAAPSEPPQMARTPIPHEALPHLATSIAEALKDTPYALMGGAALRLLGSRRPTAGIDIFVDDKLVAGFKVAQRLAATGRFGMHGPIYGYDLWYWAPDGSGAAYKVTIWRSRQLDLPFPSSADGFVTAHGARLLKPAVQLNFKCRYWSDLEGGWNNEIQQSGEAYDILFLLDYMSTNKIKTTNQEVGYATEEFCRGFVSSRPETRRAEPLFRAIGLNTTGATGTAVAQGQRPPKA</sequence>
<reference evidence="3" key="1">
    <citation type="journal article" date="2023" name="Mol. Phylogenet. Evol.">
        <title>Genome-scale phylogeny and comparative genomics of the fungal order Sordariales.</title>
        <authorList>
            <person name="Hensen N."/>
            <person name="Bonometti L."/>
            <person name="Westerberg I."/>
            <person name="Brannstrom I.O."/>
            <person name="Guillou S."/>
            <person name="Cros-Aarteil S."/>
            <person name="Calhoun S."/>
            <person name="Haridas S."/>
            <person name="Kuo A."/>
            <person name="Mondo S."/>
            <person name="Pangilinan J."/>
            <person name="Riley R."/>
            <person name="LaButti K."/>
            <person name="Andreopoulos B."/>
            <person name="Lipzen A."/>
            <person name="Chen C."/>
            <person name="Yan M."/>
            <person name="Daum C."/>
            <person name="Ng V."/>
            <person name="Clum A."/>
            <person name="Steindorff A."/>
            <person name="Ohm R.A."/>
            <person name="Martin F."/>
            <person name="Silar P."/>
            <person name="Natvig D.O."/>
            <person name="Lalanne C."/>
            <person name="Gautier V."/>
            <person name="Ament-Velasquez S.L."/>
            <person name="Kruys A."/>
            <person name="Hutchinson M.I."/>
            <person name="Powell A.J."/>
            <person name="Barry K."/>
            <person name="Miller A.N."/>
            <person name="Grigoriev I.V."/>
            <person name="Debuchy R."/>
            <person name="Gladieux P."/>
            <person name="Hiltunen Thoren M."/>
            <person name="Johannesson H."/>
        </authorList>
    </citation>
    <scope>NUCLEOTIDE SEQUENCE [LARGE SCALE GENOMIC DNA]</scope>
    <source>
        <strain evidence="3">CBS 284.82</strain>
    </source>
</reference>
<accession>A0AAN6SN83</accession>
<dbReference type="AlphaFoldDB" id="A0AAN6SN83"/>
<evidence type="ECO:0000313" key="2">
    <source>
        <dbReference type="EMBL" id="KAK4033360.1"/>
    </source>
</evidence>
<feature type="region of interest" description="Disordered" evidence="1">
    <location>
        <begin position="1"/>
        <end position="76"/>
    </location>
</feature>
<feature type="compositionally biased region" description="Polar residues" evidence="1">
    <location>
        <begin position="1"/>
        <end position="23"/>
    </location>
</feature>
<gene>
    <name evidence="2" type="ORF">C8A01DRAFT_19675</name>
</gene>